<dbReference type="EMBL" id="NMUH01000828">
    <property type="protein sequence ID" value="MQL85443.1"/>
    <property type="molecule type" value="Genomic_DNA"/>
</dbReference>
<organism evidence="1 2">
    <name type="scientific">Colocasia esculenta</name>
    <name type="common">Wild taro</name>
    <name type="synonym">Arum esculentum</name>
    <dbReference type="NCBI Taxonomy" id="4460"/>
    <lineage>
        <taxon>Eukaryota</taxon>
        <taxon>Viridiplantae</taxon>
        <taxon>Streptophyta</taxon>
        <taxon>Embryophyta</taxon>
        <taxon>Tracheophyta</taxon>
        <taxon>Spermatophyta</taxon>
        <taxon>Magnoliopsida</taxon>
        <taxon>Liliopsida</taxon>
        <taxon>Araceae</taxon>
        <taxon>Aroideae</taxon>
        <taxon>Colocasieae</taxon>
        <taxon>Colocasia</taxon>
    </lineage>
</organism>
<dbReference type="Proteomes" id="UP000652761">
    <property type="component" value="Unassembled WGS sequence"/>
</dbReference>
<comment type="caution">
    <text evidence="1">The sequence shown here is derived from an EMBL/GenBank/DDBJ whole genome shotgun (WGS) entry which is preliminary data.</text>
</comment>
<evidence type="ECO:0000313" key="2">
    <source>
        <dbReference type="Proteomes" id="UP000652761"/>
    </source>
</evidence>
<reference evidence="1" key="1">
    <citation type="submission" date="2017-07" db="EMBL/GenBank/DDBJ databases">
        <title>Taro Niue Genome Assembly and Annotation.</title>
        <authorList>
            <person name="Atibalentja N."/>
            <person name="Keating K."/>
            <person name="Fields C.J."/>
        </authorList>
    </citation>
    <scope>NUCLEOTIDE SEQUENCE</scope>
    <source>
        <strain evidence="1">Niue_2</strain>
        <tissue evidence="1">Leaf</tissue>
    </source>
</reference>
<name>A0A843UXN4_COLES</name>
<accession>A0A843UXN4</accession>
<keyword evidence="2" id="KW-1185">Reference proteome</keyword>
<dbReference type="AlphaFoldDB" id="A0A843UXN4"/>
<evidence type="ECO:0000313" key="1">
    <source>
        <dbReference type="EMBL" id="MQL85443.1"/>
    </source>
</evidence>
<proteinExistence type="predicted"/>
<protein>
    <submittedName>
        <fullName evidence="1">Uncharacterized protein</fullName>
    </submittedName>
</protein>
<gene>
    <name evidence="1" type="ORF">Taro_017961</name>
</gene>
<sequence>MVPKWPKPLMFPEVHLVRLPVLIKSRRKCMGSARPPQGERAPHGLLVFRVPQAPLLHGRQVAPLRVVEYGRHIPYKLQIQPTSKW</sequence>